<dbReference type="AlphaFoldDB" id="A0A0H3G0W6"/>
<dbReference type="PATRIC" id="fig|1028307.3.peg.3860"/>
<feature type="transmembrane region" description="Helical" evidence="1">
    <location>
        <begin position="6"/>
        <end position="25"/>
    </location>
</feature>
<evidence type="ECO:0000313" key="3">
    <source>
        <dbReference type="Proteomes" id="UP000008881"/>
    </source>
</evidence>
<dbReference type="HOGENOM" id="CLU_2034171_0_0_6"/>
<keyword evidence="1" id="KW-0472">Membrane</keyword>
<accession>A0A0H3G0W6</accession>
<gene>
    <name evidence="2" type="ordered locus">EAE_19335</name>
</gene>
<sequence length="124" mass="13790">MNIFTNVIVLAVVLLFIYIFASLLIRDAKNKKLKAAIHNDGVAVSGTITNVRSRSGGNSGFINISVDFNYVNEKGELLTGQRDIVIDITRIQNFQPGKPIPLRYLRLDPQQVLVDLPNPLLTRS</sequence>
<keyword evidence="3" id="KW-1185">Reference proteome</keyword>
<protein>
    <recommendedName>
        <fullName evidence="4">DUF3592 domain-containing protein</fullName>
    </recommendedName>
</protein>
<evidence type="ECO:0008006" key="4">
    <source>
        <dbReference type="Google" id="ProtNLM"/>
    </source>
</evidence>
<dbReference type="EMBL" id="CP002824">
    <property type="protein sequence ID" value="AEG98774.1"/>
    <property type="molecule type" value="Genomic_DNA"/>
</dbReference>
<dbReference type="OrthoDB" id="6564028at2"/>
<dbReference type="eggNOG" id="ENOG50338U2">
    <property type="taxonomic scope" value="Bacteria"/>
</dbReference>
<name>A0A0H3G0W6_KLEAK</name>
<organism evidence="2 3">
    <name type="scientific">Klebsiella aerogenes (strain ATCC 13048 / DSM 30053 / CCUG 1429 / JCM 1235 / KCTC 2190 / NBRC 13534 / NCIMB 10102 / NCTC 10006 / CDC 819-56)</name>
    <name type="common">Enterobacter aerogenes</name>
    <dbReference type="NCBI Taxonomy" id="1028307"/>
    <lineage>
        <taxon>Bacteria</taxon>
        <taxon>Pseudomonadati</taxon>
        <taxon>Pseudomonadota</taxon>
        <taxon>Gammaproteobacteria</taxon>
        <taxon>Enterobacterales</taxon>
        <taxon>Enterobacteriaceae</taxon>
        <taxon>Klebsiella/Raoultella group</taxon>
        <taxon>Klebsiella</taxon>
    </lineage>
</organism>
<dbReference type="KEGG" id="eae:EAE_19335"/>
<evidence type="ECO:0000313" key="2">
    <source>
        <dbReference type="EMBL" id="AEG98774.1"/>
    </source>
</evidence>
<reference evidence="2 3" key="1">
    <citation type="journal article" date="2012" name="J. Bacteriol.">
        <title>Complete genome sequence of Enterobacter aerogenes KCTC 2190.</title>
        <authorList>
            <person name="Shin S.H."/>
            <person name="Kim S."/>
            <person name="Kim J.Y."/>
            <person name="Lee S."/>
            <person name="Um Y."/>
            <person name="Oh M.K."/>
            <person name="Kim Y.R."/>
            <person name="Lee J."/>
            <person name="Yang K.S."/>
        </authorList>
    </citation>
    <scope>NUCLEOTIDE SEQUENCE [LARGE SCALE GENOMIC DNA]</scope>
    <source>
        <strain evidence="2 3">KCTC 2190</strain>
    </source>
</reference>
<dbReference type="RefSeq" id="WP_015705446.1">
    <property type="nucleotide sequence ID" value="NC_015663.1"/>
</dbReference>
<proteinExistence type="predicted"/>
<keyword evidence="1" id="KW-1133">Transmembrane helix</keyword>
<keyword evidence="1" id="KW-0812">Transmembrane</keyword>
<evidence type="ECO:0000256" key="1">
    <source>
        <dbReference type="SAM" id="Phobius"/>
    </source>
</evidence>
<dbReference type="GeneID" id="93312052"/>
<dbReference type="Proteomes" id="UP000008881">
    <property type="component" value="Chromosome"/>
</dbReference>